<dbReference type="SUPFAM" id="SSF49354">
    <property type="entry name" value="PapD-like"/>
    <property type="match status" value="1"/>
</dbReference>
<dbReference type="InterPro" id="IPR016147">
    <property type="entry name" value="Pili_assmbl_chaperone_N"/>
</dbReference>
<feature type="domain" description="Pili assembly chaperone N-terminal" evidence="2">
    <location>
        <begin position="26"/>
        <end position="142"/>
    </location>
</feature>
<dbReference type="Gene3D" id="2.60.40.10">
    <property type="entry name" value="Immunoglobulins"/>
    <property type="match status" value="1"/>
</dbReference>
<sequence length="239" mass="26002">MKVNCSIVVFCFAYLFFPYSSQAAALQVSPVSLDLTVPERAASVKLRNDSSEPTNVQARVFIWTQVNGEDQLTPAVDVIATPPAVKVQPGKTYTIRVTHLEGSAKQPEESYRLLIDELPDINVRRRNASVNMVARYSLPVFFSKRSAASDLQWKVRQHGKNVQITATNTGTRHAKIANLMAVAGNKQISFGRGLNGYVLAGSTVQWEAKAGKFKQGDQLTITAKGDDYAVKATAVVSGG</sequence>
<keyword evidence="4" id="KW-1185">Reference proteome</keyword>
<protein>
    <submittedName>
        <fullName evidence="3">Molecular chaperone</fullName>
    </submittedName>
</protein>
<evidence type="ECO:0000313" key="3">
    <source>
        <dbReference type="EMBL" id="GAA0611872.1"/>
    </source>
</evidence>
<feature type="chain" id="PRO_5046650167" evidence="1">
    <location>
        <begin position="24"/>
        <end position="239"/>
    </location>
</feature>
<dbReference type="Pfam" id="PF00345">
    <property type="entry name" value="PapD_N"/>
    <property type="match status" value="1"/>
</dbReference>
<accession>A0ABP3RQ53</accession>
<proteinExistence type="predicted"/>
<organism evidence="3 4">
    <name type="scientific">Paenochrobactrum glaciei</name>
    <dbReference type="NCBI Taxonomy" id="486407"/>
    <lineage>
        <taxon>Bacteria</taxon>
        <taxon>Pseudomonadati</taxon>
        <taxon>Pseudomonadota</taxon>
        <taxon>Alphaproteobacteria</taxon>
        <taxon>Hyphomicrobiales</taxon>
        <taxon>Brucellaceae</taxon>
        <taxon>Paenochrobactrum</taxon>
    </lineage>
</organism>
<evidence type="ECO:0000259" key="2">
    <source>
        <dbReference type="Pfam" id="PF00345"/>
    </source>
</evidence>
<dbReference type="Proteomes" id="UP001424441">
    <property type="component" value="Unassembled WGS sequence"/>
</dbReference>
<dbReference type="InterPro" id="IPR008962">
    <property type="entry name" value="PapD-like_sf"/>
</dbReference>
<dbReference type="InterPro" id="IPR013783">
    <property type="entry name" value="Ig-like_fold"/>
</dbReference>
<dbReference type="RefSeq" id="WP_343807048.1">
    <property type="nucleotide sequence ID" value="NZ_BAAADE010000008.1"/>
</dbReference>
<gene>
    <name evidence="3" type="ORF">GCM10008943_29240</name>
</gene>
<dbReference type="PANTHER" id="PTHR30251">
    <property type="entry name" value="PILUS ASSEMBLY CHAPERONE"/>
    <property type="match status" value="1"/>
</dbReference>
<feature type="signal peptide" evidence="1">
    <location>
        <begin position="1"/>
        <end position="23"/>
    </location>
</feature>
<dbReference type="EMBL" id="BAAADE010000008">
    <property type="protein sequence ID" value="GAA0611872.1"/>
    <property type="molecule type" value="Genomic_DNA"/>
</dbReference>
<evidence type="ECO:0000256" key="1">
    <source>
        <dbReference type="SAM" id="SignalP"/>
    </source>
</evidence>
<reference evidence="4" key="1">
    <citation type="journal article" date="2019" name="Int. J. Syst. Evol. Microbiol.">
        <title>The Global Catalogue of Microorganisms (GCM) 10K type strain sequencing project: providing services to taxonomists for standard genome sequencing and annotation.</title>
        <authorList>
            <consortium name="The Broad Institute Genomics Platform"/>
            <consortium name="The Broad Institute Genome Sequencing Center for Infectious Disease"/>
            <person name="Wu L."/>
            <person name="Ma J."/>
        </authorList>
    </citation>
    <scope>NUCLEOTIDE SEQUENCE [LARGE SCALE GENOMIC DNA]</scope>
    <source>
        <strain evidence="4">JCM 15115</strain>
    </source>
</reference>
<evidence type="ECO:0000313" key="4">
    <source>
        <dbReference type="Proteomes" id="UP001424441"/>
    </source>
</evidence>
<name>A0ABP3RQ53_9HYPH</name>
<dbReference type="InterPro" id="IPR050643">
    <property type="entry name" value="Periplasmic_pilus_chap"/>
</dbReference>
<dbReference type="PANTHER" id="PTHR30251:SF4">
    <property type="entry name" value="SLR1668 PROTEIN"/>
    <property type="match status" value="1"/>
</dbReference>
<keyword evidence="1" id="KW-0732">Signal</keyword>
<comment type="caution">
    <text evidence="3">The sequence shown here is derived from an EMBL/GenBank/DDBJ whole genome shotgun (WGS) entry which is preliminary data.</text>
</comment>